<proteinExistence type="predicted"/>
<comment type="caution">
    <text evidence="1">The sequence shown here is derived from an EMBL/GenBank/DDBJ whole genome shotgun (WGS) entry which is preliminary data.</text>
</comment>
<dbReference type="Gene3D" id="2.130.10.10">
    <property type="entry name" value="YVTN repeat-like/Quinoprotein amine dehydrogenase"/>
    <property type="match status" value="1"/>
</dbReference>
<dbReference type="Proteomes" id="UP001189429">
    <property type="component" value="Unassembled WGS sequence"/>
</dbReference>
<protein>
    <submittedName>
        <fullName evidence="1">Uncharacterized protein</fullName>
    </submittedName>
</protein>
<evidence type="ECO:0000313" key="2">
    <source>
        <dbReference type="Proteomes" id="UP001189429"/>
    </source>
</evidence>
<accession>A0ABN9WUC1</accession>
<keyword evidence="2" id="KW-1185">Reference proteome</keyword>
<gene>
    <name evidence="1" type="ORF">PCOR1329_LOCUS70668</name>
</gene>
<organism evidence="1 2">
    <name type="scientific">Prorocentrum cordatum</name>
    <dbReference type="NCBI Taxonomy" id="2364126"/>
    <lineage>
        <taxon>Eukaryota</taxon>
        <taxon>Sar</taxon>
        <taxon>Alveolata</taxon>
        <taxon>Dinophyceae</taxon>
        <taxon>Prorocentrales</taxon>
        <taxon>Prorocentraceae</taxon>
        <taxon>Prorocentrum</taxon>
    </lineage>
</organism>
<dbReference type="InterPro" id="IPR015943">
    <property type="entry name" value="WD40/YVTN_repeat-like_dom_sf"/>
</dbReference>
<evidence type="ECO:0000313" key="1">
    <source>
        <dbReference type="EMBL" id="CAK0890418.1"/>
    </source>
</evidence>
<dbReference type="SUPFAM" id="SSF75011">
    <property type="entry name" value="3-carboxy-cis,cis-mucoante lactonizing enzyme"/>
    <property type="match status" value="1"/>
</dbReference>
<dbReference type="EMBL" id="CAUYUJ010019349">
    <property type="protein sequence ID" value="CAK0890418.1"/>
    <property type="molecule type" value="Genomic_DNA"/>
</dbReference>
<reference evidence="1" key="1">
    <citation type="submission" date="2023-10" db="EMBL/GenBank/DDBJ databases">
        <authorList>
            <person name="Chen Y."/>
            <person name="Shah S."/>
            <person name="Dougan E. K."/>
            <person name="Thang M."/>
            <person name="Chan C."/>
        </authorList>
    </citation>
    <scope>NUCLEOTIDE SEQUENCE [LARGE SCALE GENOMIC DNA]</scope>
</reference>
<sequence length="292" mass="29790">GRGRRRGGGLAGGPAAARPLLPRLVRRLRADDALPLRGLLPDQAVCPPSLTTASAAWTVDDEFAAPPRLNQDAGDPLGAGVAWVGGQGQLIAYAGGPAASAVDAETGARVWGFSAQPPGGAGSLASEREPLAAASLAAAGASTVVVGWAQQDRPGGTVRLLDLRAPGTASAQGRAIAEGVEGVHGLCCSPLEEHLAASYGYADGREDACQVFVWDLRYRGAPPLPVFRLHSHDPGSGPCGRPALELSGRMATLEWSPAKRDTLLAVSLPGGGGAVACRPQGWEHGCTVGRMR</sequence>
<feature type="non-terminal residue" evidence="1">
    <location>
        <position position="1"/>
    </location>
</feature>
<name>A0ABN9WUC1_9DINO</name>